<keyword evidence="4" id="KW-1003">Cell membrane</keyword>
<evidence type="ECO:0000256" key="1">
    <source>
        <dbReference type="ARBA" id="ARBA00003321"/>
    </source>
</evidence>
<dbReference type="InterPro" id="IPR005964">
    <property type="entry name" value="Glc/Gal_transptr_bac"/>
</dbReference>
<feature type="transmembrane region" description="Helical" evidence="8">
    <location>
        <begin position="249"/>
        <end position="274"/>
    </location>
</feature>
<dbReference type="InterPro" id="IPR036259">
    <property type="entry name" value="MFS_trans_sf"/>
</dbReference>
<keyword evidence="7 8" id="KW-0472">Membrane</keyword>
<dbReference type="PROSITE" id="PS50850">
    <property type="entry name" value="MFS"/>
    <property type="match status" value="1"/>
</dbReference>
<feature type="transmembrane region" description="Helical" evidence="8">
    <location>
        <begin position="374"/>
        <end position="393"/>
    </location>
</feature>
<sequence length="423" mass="45812">MKPLSIEIDKEATSNNRSILIIGMLFFIFGFVTWLNAVLIPYLKIACELNNFESYLVAFAFYISYLVMAIPSAVVLKLTGFKKGMSAGLIVMAVGAAIFVPAAMTRIYSLFLLGLFIQGTGLAILQTASNPYITILGRPESAAKRISIMGICNKVAGAIAPIVLGAIALKDTDVLTQRLSKMDIGQQGAALDALAARVIVPYTVMVLVLIFLAVIVHFSGLPEIDTDKEDEITAVANLDKTSVLQFPHLLLGVLAVFLYVGVEVMAGDTIISYAAWQGIALSKAKFFTSCTLVGMIAGYLVGIICIPKYLSSEKAMKLFSILGAFFTLFATLSTGYLSVFFIALLGFANSLIWPAIWPLALSGLGRFTKEGSSLLIMGIAGGALLPLLYGAIADRFTPQHGYWIMIPAYIFIWYYAFLGHKRR</sequence>
<dbReference type="PANTHER" id="PTHR43702">
    <property type="entry name" value="L-FUCOSE-PROTON SYMPORTER"/>
    <property type="match status" value="1"/>
</dbReference>
<dbReference type="InterPro" id="IPR011701">
    <property type="entry name" value="MFS"/>
</dbReference>
<feature type="transmembrane region" description="Helical" evidence="8">
    <location>
        <begin position="318"/>
        <end position="345"/>
    </location>
</feature>
<feature type="domain" description="Major facilitator superfamily (MFS) profile" evidence="9">
    <location>
        <begin position="18"/>
        <end position="423"/>
    </location>
</feature>
<dbReference type="EMBL" id="JBHUHZ010000005">
    <property type="protein sequence ID" value="MFD2164548.1"/>
    <property type="molecule type" value="Genomic_DNA"/>
</dbReference>
<keyword evidence="6 8" id="KW-1133">Transmembrane helix</keyword>
<comment type="similarity">
    <text evidence="3">Belongs to the major facilitator superfamily. FHS transporter (TC 2.A.1.7) family.</text>
</comment>
<feature type="transmembrane region" description="Helical" evidence="8">
    <location>
        <begin position="351"/>
        <end position="367"/>
    </location>
</feature>
<evidence type="ECO:0000256" key="6">
    <source>
        <dbReference type="ARBA" id="ARBA00022989"/>
    </source>
</evidence>
<feature type="transmembrane region" description="Helical" evidence="8">
    <location>
        <begin position="286"/>
        <end position="306"/>
    </location>
</feature>
<evidence type="ECO:0000256" key="2">
    <source>
        <dbReference type="ARBA" id="ARBA00004429"/>
    </source>
</evidence>
<evidence type="ECO:0000259" key="9">
    <source>
        <dbReference type="PROSITE" id="PS50850"/>
    </source>
</evidence>
<feature type="transmembrane region" description="Helical" evidence="8">
    <location>
        <begin position="55"/>
        <end position="76"/>
    </location>
</feature>
<feature type="transmembrane region" description="Helical" evidence="8">
    <location>
        <begin position="146"/>
        <end position="169"/>
    </location>
</feature>
<comment type="function">
    <text evidence="1">Intake of glucose and galactose.</text>
</comment>
<keyword evidence="5 8" id="KW-0812">Transmembrane</keyword>
<reference evidence="11" key="1">
    <citation type="journal article" date="2019" name="Int. J. Syst. Evol. Microbiol.">
        <title>The Global Catalogue of Microorganisms (GCM) 10K type strain sequencing project: providing services to taxonomists for standard genome sequencing and annotation.</title>
        <authorList>
            <consortium name="The Broad Institute Genomics Platform"/>
            <consortium name="The Broad Institute Genome Sequencing Center for Infectious Disease"/>
            <person name="Wu L."/>
            <person name="Ma J."/>
        </authorList>
    </citation>
    <scope>NUCLEOTIDE SEQUENCE [LARGE SCALE GENOMIC DNA]</scope>
    <source>
        <strain evidence="11">KCTC 42217</strain>
    </source>
</reference>
<dbReference type="Proteomes" id="UP001597387">
    <property type="component" value="Unassembled WGS sequence"/>
</dbReference>
<evidence type="ECO:0000256" key="8">
    <source>
        <dbReference type="SAM" id="Phobius"/>
    </source>
</evidence>
<protein>
    <submittedName>
        <fullName evidence="10">Sugar MFS transporter</fullName>
    </submittedName>
</protein>
<name>A0ABW4ZQX9_9SPHI</name>
<evidence type="ECO:0000313" key="10">
    <source>
        <dbReference type="EMBL" id="MFD2164548.1"/>
    </source>
</evidence>
<feature type="transmembrane region" description="Helical" evidence="8">
    <location>
        <begin position="199"/>
        <end position="218"/>
    </location>
</feature>
<keyword evidence="11" id="KW-1185">Reference proteome</keyword>
<organism evidence="10 11">
    <name type="scientific">Paradesertivirga mongoliensis</name>
    <dbReference type="NCBI Taxonomy" id="2100740"/>
    <lineage>
        <taxon>Bacteria</taxon>
        <taxon>Pseudomonadati</taxon>
        <taxon>Bacteroidota</taxon>
        <taxon>Sphingobacteriia</taxon>
        <taxon>Sphingobacteriales</taxon>
        <taxon>Sphingobacteriaceae</taxon>
        <taxon>Paradesertivirga</taxon>
    </lineage>
</organism>
<dbReference type="Pfam" id="PF07690">
    <property type="entry name" value="MFS_1"/>
    <property type="match status" value="1"/>
</dbReference>
<dbReference type="Gene3D" id="1.20.1250.20">
    <property type="entry name" value="MFS general substrate transporter like domains"/>
    <property type="match status" value="2"/>
</dbReference>
<evidence type="ECO:0000256" key="4">
    <source>
        <dbReference type="ARBA" id="ARBA00022475"/>
    </source>
</evidence>
<feature type="transmembrane region" description="Helical" evidence="8">
    <location>
        <begin position="20"/>
        <end position="43"/>
    </location>
</feature>
<feature type="transmembrane region" description="Helical" evidence="8">
    <location>
        <begin position="399"/>
        <end position="418"/>
    </location>
</feature>
<comment type="caution">
    <text evidence="10">The sequence shown here is derived from an EMBL/GenBank/DDBJ whole genome shotgun (WGS) entry which is preliminary data.</text>
</comment>
<evidence type="ECO:0000256" key="7">
    <source>
        <dbReference type="ARBA" id="ARBA00023136"/>
    </source>
</evidence>
<dbReference type="InterPro" id="IPR020846">
    <property type="entry name" value="MFS_dom"/>
</dbReference>
<gene>
    <name evidence="10" type="ORF">ACFSJU_19235</name>
</gene>
<accession>A0ABW4ZQX9</accession>
<evidence type="ECO:0000256" key="3">
    <source>
        <dbReference type="ARBA" id="ARBA00009120"/>
    </source>
</evidence>
<dbReference type="InterPro" id="IPR050375">
    <property type="entry name" value="MFS_TsgA-like"/>
</dbReference>
<dbReference type="RefSeq" id="WP_255905560.1">
    <property type="nucleotide sequence ID" value="NZ_JAFMZO010000006.1"/>
</dbReference>
<dbReference type="CDD" id="cd17394">
    <property type="entry name" value="MFS_FucP_like"/>
    <property type="match status" value="1"/>
</dbReference>
<evidence type="ECO:0000313" key="11">
    <source>
        <dbReference type="Proteomes" id="UP001597387"/>
    </source>
</evidence>
<proteinExistence type="inferred from homology"/>
<feature type="transmembrane region" description="Helical" evidence="8">
    <location>
        <begin position="83"/>
        <end position="101"/>
    </location>
</feature>
<evidence type="ECO:0000256" key="5">
    <source>
        <dbReference type="ARBA" id="ARBA00022692"/>
    </source>
</evidence>
<dbReference type="NCBIfam" id="TIGR01272">
    <property type="entry name" value="gluP"/>
    <property type="match status" value="1"/>
</dbReference>
<dbReference type="SUPFAM" id="SSF103473">
    <property type="entry name" value="MFS general substrate transporter"/>
    <property type="match status" value="1"/>
</dbReference>
<dbReference type="PANTHER" id="PTHR43702:SF12">
    <property type="entry name" value="N-ACETYL GLUCOSAMINE TRANSPORTER NAGP"/>
    <property type="match status" value="1"/>
</dbReference>
<comment type="subcellular location">
    <subcellularLocation>
        <location evidence="2">Cell inner membrane</location>
        <topology evidence="2">Multi-pass membrane protein</topology>
    </subcellularLocation>
</comment>
<feature type="transmembrane region" description="Helical" evidence="8">
    <location>
        <begin position="107"/>
        <end position="125"/>
    </location>
</feature>